<feature type="domain" description="Prokineticin" evidence="4">
    <location>
        <begin position="30"/>
        <end position="101"/>
    </location>
</feature>
<dbReference type="Proteomes" id="UP001634394">
    <property type="component" value="Unassembled WGS sequence"/>
</dbReference>
<dbReference type="InterPro" id="IPR023569">
    <property type="entry name" value="Prokineticin_domain"/>
</dbReference>
<evidence type="ECO:0000313" key="5">
    <source>
        <dbReference type="EMBL" id="KAL3851975.1"/>
    </source>
</evidence>
<name>A0ABD3URC6_SINWO</name>
<keyword evidence="2" id="KW-0964">Secreted</keyword>
<dbReference type="EMBL" id="JBJQND010000015">
    <property type="protein sequence ID" value="KAL3851975.1"/>
    <property type="molecule type" value="Genomic_DNA"/>
</dbReference>
<sequence length="128" mass="14179">MCIVSKFSLFLSEPCIPCIMGVCMGQDELASCKSSVDCGDTECCVAMDKRMRKFLFSVSGICRPRRYQGQACHVFITKDPFNPNFYLNYCPCEQGLECRGTSIDGVEGPHAVHHDPKCLPIQATNTTV</sequence>
<keyword evidence="3" id="KW-1015">Disulfide bond</keyword>
<evidence type="ECO:0000313" key="6">
    <source>
        <dbReference type="Proteomes" id="UP001634394"/>
    </source>
</evidence>
<keyword evidence="6" id="KW-1185">Reference proteome</keyword>
<comment type="caution">
    <text evidence="5">The sequence shown here is derived from an EMBL/GenBank/DDBJ whole genome shotgun (WGS) entry which is preliminary data.</text>
</comment>
<proteinExistence type="predicted"/>
<dbReference type="Pfam" id="PF06607">
    <property type="entry name" value="Prokineticin"/>
    <property type="match status" value="1"/>
</dbReference>
<protein>
    <recommendedName>
        <fullName evidence="4">Prokineticin domain-containing protein</fullName>
    </recommendedName>
</protein>
<dbReference type="AlphaFoldDB" id="A0ABD3URC6"/>
<evidence type="ECO:0000256" key="1">
    <source>
        <dbReference type="ARBA" id="ARBA00004613"/>
    </source>
</evidence>
<dbReference type="GO" id="GO:0005576">
    <property type="term" value="C:extracellular region"/>
    <property type="evidence" value="ECO:0007669"/>
    <property type="project" value="UniProtKB-SubCell"/>
</dbReference>
<dbReference type="Gene3D" id="2.10.80.10">
    <property type="entry name" value="Lipase, subunit A"/>
    <property type="match status" value="1"/>
</dbReference>
<evidence type="ECO:0000256" key="2">
    <source>
        <dbReference type="ARBA" id="ARBA00022525"/>
    </source>
</evidence>
<evidence type="ECO:0000259" key="4">
    <source>
        <dbReference type="Pfam" id="PF06607"/>
    </source>
</evidence>
<evidence type="ECO:0000256" key="3">
    <source>
        <dbReference type="ARBA" id="ARBA00023157"/>
    </source>
</evidence>
<accession>A0ABD3URC6</accession>
<comment type="subcellular location">
    <subcellularLocation>
        <location evidence="1">Secreted</location>
    </subcellularLocation>
</comment>
<gene>
    <name evidence="5" type="ORF">ACJMK2_015665</name>
</gene>
<reference evidence="5 6" key="1">
    <citation type="submission" date="2024-11" db="EMBL/GenBank/DDBJ databases">
        <title>Chromosome-level genome assembly of the freshwater bivalve Anodonta woodiana.</title>
        <authorList>
            <person name="Chen X."/>
        </authorList>
    </citation>
    <scope>NUCLEOTIDE SEQUENCE [LARGE SCALE GENOMIC DNA]</scope>
    <source>
        <strain evidence="5">MN2024</strain>
        <tissue evidence="5">Gills</tissue>
    </source>
</reference>
<organism evidence="5 6">
    <name type="scientific">Sinanodonta woodiana</name>
    <name type="common">Chinese pond mussel</name>
    <name type="synonym">Anodonta woodiana</name>
    <dbReference type="NCBI Taxonomy" id="1069815"/>
    <lineage>
        <taxon>Eukaryota</taxon>
        <taxon>Metazoa</taxon>
        <taxon>Spiralia</taxon>
        <taxon>Lophotrochozoa</taxon>
        <taxon>Mollusca</taxon>
        <taxon>Bivalvia</taxon>
        <taxon>Autobranchia</taxon>
        <taxon>Heteroconchia</taxon>
        <taxon>Palaeoheterodonta</taxon>
        <taxon>Unionida</taxon>
        <taxon>Unionoidea</taxon>
        <taxon>Unionidae</taxon>
        <taxon>Unioninae</taxon>
        <taxon>Sinanodonta</taxon>
    </lineage>
</organism>